<dbReference type="Pfam" id="PF06862">
    <property type="entry name" value="Utp25_C"/>
    <property type="match status" value="1"/>
</dbReference>
<organism evidence="7 8">
    <name type="scientific">Dermatophagoides pteronyssinus</name>
    <name type="common">European house dust mite</name>
    <dbReference type="NCBI Taxonomy" id="6956"/>
    <lineage>
        <taxon>Eukaryota</taxon>
        <taxon>Metazoa</taxon>
        <taxon>Ecdysozoa</taxon>
        <taxon>Arthropoda</taxon>
        <taxon>Chelicerata</taxon>
        <taxon>Arachnida</taxon>
        <taxon>Acari</taxon>
        <taxon>Acariformes</taxon>
        <taxon>Sarcoptiformes</taxon>
        <taxon>Astigmata</taxon>
        <taxon>Psoroptidia</taxon>
        <taxon>Analgoidea</taxon>
        <taxon>Pyroglyphidae</taxon>
        <taxon>Dermatophagoidinae</taxon>
        <taxon>Dermatophagoides</taxon>
    </lineage>
</organism>
<evidence type="ECO:0000256" key="2">
    <source>
        <dbReference type="ARBA" id="ARBA00009223"/>
    </source>
</evidence>
<keyword evidence="3" id="KW-0539">Nucleus</keyword>
<sequence length="760" mass="89358">MARKHGIKRNKSAIINDNDNDDKKLQRKEAKHLKDFGEKHPINDKIRLEDRCAKRVYETNDENEKKIDDIDQSSSSSTNMVEKSDLQPDYYEQLLDVFGKNKDVAPESDSSDDDDDDEMESTVQSSQNDNEDSEEDFNSEDEDANDNDDDDDDEQQMKPGNNINDNFVRHFFTNFQSNDIELLKTSKQQQINQSYRYPNIGTFIESRSSIECFNLIRIDNQPPINLDSIQLRPSLRENISKTMLKLTNKKHQALTSFQLELLSLLMTYKNLFYPERTMNNSEQIRLVYSLHALNHILRTRSRIISHNSKIKNNLNHQNIMDKEEYRDQGLTRPKVLIVLPFRHSAYLTVNLMIDLLFGDNKDSGEKKIHLMNYKRFVKEFGPGSMDDQLRISSRKPDDYKQLFAGNIDDSFRLGLSLTKKSLKLYSDFYSSDIIIASPLGLRLIIGASGDEKRDYDFLSSLDMVIMDQTDIFLMQNWEHVLHLFDHLHRKPRETHGVDFSRVKLWILELWSKFYYQLILFTSIESSSSMITGFFNKFSTNFDGKLIIRNEIDHNHSAINHVYIQCSQIFQRFECETFGQKMADARFEFFTQKILPKFRHDPMMIRTMIFIPSYFDFVRLRNYFRNEDISFSQICEYSKPGKVAKARHIFFYGGRHFLLYTERYHFYHRPTIKGIRHLIFYEPPLYSKFYSEMINSMNYSNQGKKMFTDYSSMTVTVLYNKFDIPTLLPLIGTKSMSKLLSSSSASTSNNVHMFITENILH</sequence>
<comment type="subcellular location">
    <subcellularLocation>
        <location evidence="1">Nucleus</location>
        <location evidence="1">Nucleolus</location>
    </subcellularLocation>
</comment>
<comment type="similarity">
    <text evidence="2">Belongs to the UTP25 family.</text>
</comment>
<feature type="compositionally biased region" description="Acidic residues" evidence="4">
    <location>
        <begin position="109"/>
        <end position="120"/>
    </location>
</feature>
<reference evidence="7 8" key="1">
    <citation type="journal article" date="2018" name="J. Allergy Clin. Immunol.">
        <title>High-quality assembly of Dermatophagoides pteronyssinus genome and transcriptome reveals a wide range of novel allergens.</title>
        <authorList>
            <person name="Liu X.Y."/>
            <person name="Yang K.Y."/>
            <person name="Wang M.Q."/>
            <person name="Kwok J.S."/>
            <person name="Zeng X."/>
            <person name="Yang Z."/>
            <person name="Xiao X.J."/>
            <person name="Lau C.P."/>
            <person name="Li Y."/>
            <person name="Huang Z.M."/>
            <person name="Ba J.G."/>
            <person name="Yim A.K."/>
            <person name="Ouyang C.Y."/>
            <person name="Ngai S.M."/>
            <person name="Chan T.F."/>
            <person name="Leung E.L."/>
            <person name="Liu L."/>
            <person name="Liu Z.G."/>
            <person name="Tsui S.K."/>
        </authorList>
    </citation>
    <scope>NUCLEOTIDE SEQUENCE [LARGE SCALE GENOMIC DNA]</scope>
    <source>
        <strain evidence="7">Derp</strain>
    </source>
</reference>
<feature type="domain" description="UTP25 C-terminal" evidence="5">
    <location>
        <begin position="558"/>
        <end position="744"/>
    </location>
</feature>
<dbReference type="PANTHER" id="PTHR12933:SF0">
    <property type="entry name" value="U3 SMALL NUCLEOLAR RNA-ASSOCIATED PROTEIN 25 HOMOLOG"/>
    <property type="match status" value="1"/>
</dbReference>
<evidence type="ECO:0008006" key="9">
    <source>
        <dbReference type="Google" id="ProtNLM"/>
    </source>
</evidence>
<evidence type="ECO:0000313" key="7">
    <source>
        <dbReference type="EMBL" id="KAH9423893.1"/>
    </source>
</evidence>
<dbReference type="EMBL" id="NJHN03000031">
    <property type="protein sequence ID" value="KAH9423893.1"/>
    <property type="molecule type" value="Genomic_DNA"/>
</dbReference>
<evidence type="ECO:0000259" key="6">
    <source>
        <dbReference type="Pfam" id="PF22916"/>
    </source>
</evidence>
<accession>A0ABQ8JMP7</accession>
<feature type="region of interest" description="Disordered" evidence="4">
    <location>
        <begin position="1"/>
        <end position="163"/>
    </location>
</feature>
<evidence type="ECO:0000313" key="8">
    <source>
        <dbReference type="Proteomes" id="UP000887458"/>
    </source>
</evidence>
<dbReference type="Proteomes" id="UP000887458">
    <property type="component" value="Unassembled WGS sequence"/>
</dbReference>
<evidence type="ECO:0000256" key="3">
    <source>
        <dbReference type="ARBA" id="ARBA00023242"/>
    </source>
</evidence>
<dbReference type="PANTHER" id="PTHR12933">
    <property type="entry name" value="ORF PROTEIN-RELATED"/>
    <property type="match status" value="1"/>
</dbReference>
<evidence type="ECO:0000256" key="4">
    <source>
        <dbReference type="SAM" id="MobiDB-lite"/>
    </source>
</evidence>
<proteinExistence type="inferred from homology"/>
<reference evidence="7 8" key="2">
    <citation type="journal article" date="2022" name="Mol. Biol. Evol.">
        <title>Comparative Genomics Reveals Insights into the Divergent Evolution of Astigmatic Mites and Household Pest Adaptations.</title>
        <authorList>
            <person name="Xiong Q."/>
            <person name="Wan A.T."/>
            <person name="Liu X."/>
            <person name="Fung C.S."/>
            <person name="Xiao X."/>
            <person name="Malainual N."/>
            <person name="Hou J."/>
            <person name="Wang L."/>
            <person name="Wang M."/>
            <person name="Yang K.Y."/>
            <person name="Cui Y."/>
            <person name="Leung E.L."/>
            <person name="Nong W."/>
            <person name="Shin S.K."/>
            <person name="Au S.W."/>
            <person name="Jeong K.Y."/>
            <person name="Chew F.T."/>
            <person name="Hui J.H."/>
            <person name="Leung T.F."/>
            <person name="Tungtrongchitr A."/>
            <person name="Zhong N."/>
            <person name="Liu Z."/>
            <person name="Tsui S.K."/>
        </authorList>
    </citation>
    <scope>NUCLEOTIDE SEQUENCE [LARGE SCALE GENOMIC DNA]</scope>
    <source>
        <strain evidence="7">Derp</strain>
    </source>
</reference>
<dbReference type="InterPro" id="IPR053939">
    <property type="entry name" value="UTP25_C"/>
</dbReference>
<gene>
    <name evidence="7" type="ORF">DERP_005477</name>
</gene>
<evidence type="ECO:0000256" key="1">
    <source>
        <dbReference type="ARBA" id="ARBA00004604"/>
    </source>
</evidence>
<dbReference type="InterPro" id="IPR010678">
    <property type="entry name" value="UTP25"/>
</dbReference>
<comment type="caution">
    <text evidence="7">The sequence shown here is derived from an EMBL/GenBank/DDBJ whole genome shotgun (WGS) entry which is preliminary data.</text>
</comment>
<feature type="compositionally biased region" description="Basic and acidic residues" evidence="4">
    <location>
        <begin position="21"/>
        <end position="69"/>
    </location>
</feature>
<name>A0ABQ8JMP7_DERPT</name>
<dbReference type="InterPro" id="IPR053940">
    <property type="entry name" value="UTP25_NTPase-like"/>
</dbReference>
<evidence type="ECO:0000259" key="5">
    <source>
        <dbReference type="Pfam" id="PF06862"/>
    </source>
</evidence>
<feature type="domain" description="UTP25 NTP hydrolase-like" evidence="6">
    <location>
        <begin position="268"/>
        <end position="544"/>
    </location>
</feature>
<feature type="compositionally biased region" description="Acidic residues" evidence="4">
    <location>
        <begin position="129"/>
        <end position="154"/>
    </location>
</feature>
<keyword evidence="8" id="KW-1185">Reference proteome</keyword>
<protein>
    <recommendedName>
        <fullName evidence="9">Digestive organ expansion factor homolog</fullName>
    </recommendedName>
</protein>
<dbReference type="Pfam" id="PF22916">
    <property type="entry name" value="UTP25_NTPase-like"/>
    <property type="match status" value="1"/>
</dbReference>
<feature type="compositionally biased region" description="Basic residues" evidence="4">
    <location>
        <begin position="1"/>
        <end position="11"/>
    </location>
</feature>